<dbReference type="Proteomes" id="UP000063429">
    <property type="component" value="Chromosome"/>
</dbReference>
<evidence type="ECO:0008006" key="3">
    <source>
        <dbReference type="Google" id="ProtNLM"/>
    </source>
</evidence>
<evidence type="ECO:0000313" key="1">
    <source>
        <dbReference type="EMBL" id="AKZ64125.1"/>
    </source>
</evidence>
<evidence type="ECO:0000313" key="2">
    <source>
        <dbReference type="Proteomes" id="UP000063429"/>
    </source>
</evidence>
<accession>A0ABN4HYV9</accession>
<organism evidence="1 2">
    <name type="scientific">Herbaspirillum hiltneri N3</name>
    <dbReference type="NCBI Taxonomy" id="1262470"/>
    <lineage>
        <taxon>Bacteria</taxon>
        <taxon>Pseudomonadati</taxon>
        <taxon>Pseudomonadota</taxon>
        <taxon>Betaproteobacteria</taxon>
        <taxon>Burkholderiales</taxon>
        <taxon>Oxalobacteraceae</taxon>
        <taxon>Herbaspirillum</taxon>
    </lineage>
</organism>
<dbReference type="EMBL" id="CP011409">
    <property type="protein sequence ID" value="AKZ64125.1"/>
    <property type="molecule type" value="Genomic_DNA"/>
</dbReference>
<sequence length="63" mass="7314">MLLFLSGAVALNPYVCALAFKRVDVRERHLVWWAIPESRRIVTTVHPFPASRRDHSPDARKKM</sequence>
<reference evidence="2" key="1">
    <citation type="journal article" date="2015" name="Genome Announc.">
        <title>Complete Genome Sequence of Herbaspirillum hiltneri N3 (DSM 17495), Isolated from Surface-Sterilized Wheat Roots.</title>
        <authorList>
            <person name="Guizelini D."/>
            <person name="Saizaki P.M."/>
            <person name="Coimbra N.A."/>
            <person name="Weiss V.A."/>
            <person name="Faoro H."/>
            <person name="Sfeir M.Z."/>
            <person name="Baura V.A."/>
            <person name="Monteiro R.A."/>
            <person name="Chubatsu L.S."/>
            <person name="Souza E.M."/>
            <person name="Cruz L.M."/>
            <person name="Pedrosa F.O."/>
            <person name="Raittz R.T."/>
            <person name="Marchaukoski J.N."/>
            <person name="Steffens M.B."/>
        </authorList>
    </citation>
    <scope>NUCLEOTIDE SEQUENCE [LARGE SCALE GENOMIC DNA]</scope>
    <source>
        <strain evidence="2">N3</strain>
    </source>
</reference>
<gene>
    <name evidence="1" type="ORF">F506_16920</name>
</gene>
<keyword evidence="2" id="KW-1185">Reference proteome</keyword>
<protein>
    <recommendedName>
        <fullName evidence="3">Secreted protein</fullName>
    </recommendedName>
</protein>
<name>A0ABN4HYV9_9BURK</name>
<proteinExistence type="predicted"/>